<organism evidence="1 2">
    <name type="scientific">Pseudoalteromonas fenneropenaei</name>
    <dbReference type="NCBI Taxonomy" id="1737459"/>
    <lineage>
        <taxon>Bacteria</taxon>
        <taxon>Pseudomonadati</taxon>
        <taxon>Pseudomonadota</taxon>
        <taxon>Gammaproteobacteria</taxon>
        <taxon>Alteromonadales</taxon>
        <taxon>Pseudoalteromonadaceae</taxon>
        <taxon>Pseudoalteromonas</taxon>
    </lineage>
</organism>
<evidence type="ECO:0000313" key="2">
    <source>
        <dbReference type="Proteomes" id="UP001595453"/>
    </source>
</evidence>
<dbReference type="RefSeq" id="WP_377121753.1">
    <property type="nucleotide sequence ID" value="NZ_JBHRSD010000010.1"/>
</dbReference>
<protein>
    <submittedName>
        <fullName evidence="1">Uncharacterized protein</fullName>
    </submittedName>
</protein>
<sequence length="165" mass="18718">MSTLSAKNMLITVGSMLLVDTNSEFTREFAEYYASISDTPCKLVVAGDNTRLLVKLMFQQRIQDYCYCDLSNEISVSELASYLHDHHHIDGVLISALDYHLADDSQRFIFNSLHPVRYLVVQDIDGNYHFERLLDSGFDNHLSCQGRVAEATDDIAETLCKLDSE</sequence>
<keyword evidence="2" id="KW-1185">Reference proteome</keyword>
<gene>
    <name evidence="1" type="ORF">ACFOEE_05570</name>
</gene>
<dbReference type="EMBL" id="JBHRSD010000010">
    <property type="protein sequence ID" value="MFC3031979.1"/>
    <property type="molecule type" value="Genomic_DNA"/>
</dbReference>
<proteinExistence type="predicted"/>
<accession>A0ABV7CH41</accession>
<comment type="caution">
    <text evidence="1">The sequence shown here is derived from an EMBL/GenBank/DDBJ whole genome shotgun (WGS) entry which is preliminary data.</text>
</comment>
<evidence type="ECO:0000313" key="1">
    <source>
        <dbReference type="EMBL" id="MFC3031979.1"/>
    </source>
</evidence>
<name>A0ABV7CH41_9GAMM</name>
<reference evidence="2" key="1">
    <citation type="journal article" date="2019" name="Int. J. Syst. Evol. Microbiol.">
        <title>The Global Catalogue of Microorganisms (GCM) 10K type strain sequencing project: providing services to taxonomists for standard genome sequencing and annotation.</title>
        <authorList>
            <consortium name="The Broad Institute Genomics Platform"/>
            <consortium name="The Broad Institute Genome Sequencing Center for Infectious Disease"/>
            <person name="Wu L."/>
            <person name="Ma J."/>
        </authorList>
    </citation>
    <scope>NUCLEOTIDE SEQUENCE [LARGE SCALE GENOMIC DNA]</scope>
    <source>
        <strain evidence="2">KCTC 42730</strain>
    </source>
</reference>
<dbReference type="Proteomes" id="UP001595453">
    <property type="component" value="Unassembled WGS sequence"/>
</dbReference>